<comment type="subunit">
    <text evidence="4 11">Homodimer.</text>
</comment>
<dbReference type="InterPro" id="IPR005861">
    <property type="entry name" value="HisP_aminotrans"/>
</dbReference>
<feature type="domain" description="Aminotransferase class I/classII large" evidence="13">
    <location>
        <begin position="56"/>
        <end position="382"/>
    </location>
</feature>
<comment type="cofactor">
    <cofactor evidence="1 11">
        <name>pyridoxal 5'-phosphate</name>
        <dbReference type="ChEBI" id="CHEBI:597326"/>
    </cofactor>
</comment>
<evidence type="ECO:0000256" key="12">
    <source>
        <dbReference type="SAM" id="MobiDB-lite"/>
    </source>
</evidence>
<evidence type="ECO:0000256" key="2">
    <source>
        <dbReference type="ARBA" id="ARBA00005011"/>
    </source>
</evidence>
<evidence type="ECO:0000256" key="8">
    <source>
        <dbReference type="ARBA" id="ARBA00022898"/>
    </source>
</evidence>
<reference evidence="14 15" key="1">
    <citation type="submission" date="2024-06" db="EMBL/GenBank/DDBJ databases">
        <title>Sorghum-associated microbial communities from plants grown in Nebraska, USA.</title>
        <authorList>
            <person name="Schachtman D."/>
        </authorList>
    </citation>
    <scope>NUCLEOTIDE SEQUENCE [LARGE SCALE GENOMIC DNA]</scope>
    <source>
        <strain evidence="14 15">2709</strain>
    </source>
</reference>
<evidence type="ECO:0000256" key="9">
    <source>
        <dbReference type="ARBA" id="ARBA00023102"/>
    </source>
</evidence>
<feature type="region of interest" description="Disordered" evidence="12">
    <location>
        <begin position="1"/>
        <end position="30"/>
    </location>
</feature>
<dbReference type="Gene3D" id="3.40.640.10">
    <property type="entry name" value="Type I PLP-dependent aspartate aminotransferase-like (Major domain)"/>
    <property type="match status" value="1"/>
</dbReference>
<keyword evidence="9 11" id="KW-0368">Histidine biosynthesis</keyword>
<keyword evidence="6 11" id="KW-0028">Amino-acid biosynthesis</keyword>
<feature type="modified residue" description="N6-(pyridoxal phosphate)lysine" evidence="11">
    <location>
        <position position="245"/>
    </location>
</feature>
<evidence type="ECO:0000256" key="4">
    <source>
        <dbReference type="ARBA" id="ARBA00011738"/>
    </source>
</evidence>
<evidence type="ECO:0000313" key="15">
    <source>
        <dbReference type="Proteomes" id="UP001549320"/>
    </source>
</evidence>
<organism evidence="14 15">
    <name type="scientific">Ottowia thiooxydans</name>
    <dbReference type="NCBI Taxonomy" id="219182"/>
    <lineage>
        <taxon>Bacteria</taxon>
        <taxon>Pseudomonadati</taxon>
        <taxon>Pseudomonadota</taxon>
        <taxon>Betaproteobacteria</taxon>
        <taxon>Burkholderiales</taxon>
        <taxon>Comamonadaceae</taxon>
        <taxon>Ottowia</taxon>
    </lineage>
</organism>
<dbReference type="PANTHER" id="PTHR42885">
    <property type="entry name" value="HISTIDINOL-PHOSPHATE AMINOTRANSFERASE-RELATED"/>
    <property type="match status" value="1"/>
</dbReference>
<dbReference type="PANTHER" id="PTHR42885:SF2">
    <property type="entry name" value="HISTIDINOL-PHOSPHATE AMINOTRANSFERASE"/>
    <property type="match status" value="1"/>
</dbReference>
<dbReference type="InterPro" id="IPR015421">
    <property type="entry name" value="PyrdxlP-dep_Trfase_major"/>
</dbReference>
<comment type="pathway">
    <text evidence="2 11">Amino-acid biosynthesis; L-histidine biosynthesis; L-histidine from 5-phospho-alpha-D-ribose 1-diphosphate: step 7/9.</text>
</comment>
<dbReference type="NCBIfam" id="TIGR01141">
    <property type="entry name" value="hisC"/>
    <property type="match status" value="1"/>
</dbReference>
<dbReference type="EC" id="2.6.1.9" evidence="11"/>
<evidence type="ECO:0000256" key="11">
    <source>
        <dbReference type="HAMAP-Rule" id="MF_01023"/>
    </source>
</evidence>
<comment type="catalytic activity">
    <reaction evidence="10 11">
        <text>L-histidinol phosphate + 2-oxoglutarate = 3-(imidazol-4-yl)-2-oxopropyl phosphate + L-glutamate</text>
        <dbReference type="Rhea" id="RHEA:23744"/>
        <dbReference type="ChEBI" id="CHEBI:16810"/>
        <dbReference type="ChEBI" id="CHEBI:29985"/>
        <dbReference type="ChEBI" id="CHEBI:57766"/>
        <dbReference type="ChEBI" id="CHEBI:57980"/>
        <dbReference type="EC" id="2.6.1.9"/>
    </reaction>
</comment>
<dbReference type="SUPFAM" id="SSF53383">
    <property type="entry name" value="PLP-dependent transferases"/>
    <property type="match status" value="1"/>
</dbReference>
<dbReference type="PROSITE" id="PS00599">
    <property type="entry name" value="AA_TRANSFER_CLASS_2"/>
    <property type="match status" value="1"/>
</dbReference>
<evidence type="ECO:0000259" key="13">
    <source>
        <dbReference type="Pfam" id="PF00155"/>
    </source>
</evidence>
<dbReference type="GO" id="GO:0004400">
    <property type="term" value="F:histidinol-phosphate transaminase activity"/>
    <property type="evidence" value="ECO:0007669"/>
    <property type="project" value="UniProtKB-EC"/>
</dbReference>
<evidence type="ECO:0000256" key="7">
    <source>
        <dbReference type="ARBA" id="ARBA00022679"/>
    </source>
</evidence>
<dbReference type="InterPro" id="IPR001917">
    <property type="entry name" value="Aminotrans_II_pyridoxalP_BS"/>
</dbReference>
<comment type="caution">
    <text evidence="14">The sequence shown here is derived from an EMBL/GenBank/DDBJ whole genome shotgun (WGS) entry which is preliminary data.</text>
</comment>
<proteinExistence type="inferred from homology"/>
<dbReference type="Proteomes" id="UP001549320">
    <property type="component" value="Unassembled WGS sequence"/>
</dbReference>
<sequence>MEGLAVRGETPSSESPNSPITRNNTFMQTDTPAFWSPPVAKLQPYVPGEQPRIAGLIKLNTNENPYPPSPAVLAAIGEAAATGLERYPDPESLALRQTIATRHGLQPDQVFVGNGSDEVLAHAFSAFFRQPGQALLFPDVTYSFYRVYTQLFDIEAELMPVDEALRIDVDALVERAAKGCAGIVIANPNAPTGIGLPLSDIERLLRACPDRVVLVDEAYVDFGGTSALSLVQQYPNLLVAQTLSKSRSLAGLRVGFACGQAVLIEGLTRVKDSFNSYPIDRLASAGAIAAMEDEAWFDQTRHDVMQARDMLRGQLQDLGFDVLPSEANFVFARHPKHDAAQLAAALRERAVLVRHFKQPRIAQYLRISIGTPTQCDALVTALKAIL</sequence>
<evidence type="ECO:0000256" key="5">
    <source>
        <dbReference type="ARBA" id="ARBA00022576"/>
    </source>
</evidence>
<dbReference type="EMBL" id="JBEPSH010000001">
    <property type="protein sequence ID" value="MET4574909.1"/>
    <property type="molecule type" value="Genomic_DNA"/>
</dbReference>
<feature type="compositionally biased region" description="Polar residues" evidence="12">
    <location>
        <begin position="10"/>
        <end position="30"/>
    </location>
</feature>
<dbReference type="CDD" id="cd00609">
    <property type="entry name" value="AAT_like"/>
    <property type="match status" value="1"/>
</dbReference>
<comment type="similarity">
    <text evidence="3 11">Belongs to the class-II pyridoxal-phosphate-dependent aminotransferase family. Histidinol-phosphate aminotransferase subfamily.</text>
</comment>
<dbReference type="InterPro" id="IPR015424">
    <property type="entry name" value="PyrdxlP-dep_Trfase"/>
</dbReference>
<dbReference type="InterPro" id="IPR015422">
    <property type="entry name" value="PyrdxlP-dep_Trfase_small"/>
</dbReference>
<protein>
    <recommendedName>
        <fullName evidence="11">Histidinol-phosphate aminotransferase</fullName>
        <ecNumber evidence="11">2.6.1.9</ecNumber>
    </recommendedName>
    <alternativeName>
        <fullName evidence="11">Imidazole acetol-phosphate transaminase</fullName>
    </alternativeName>
</protein>
<gene>
    <name evidence="11" type="primary">hisC</name>
    <name evidence="14" type="ORF">ABIE13_000006</name>
</gene>
<dbReference type="Pfam" id="PF00155">
    <property type="entry name" value="Aminotran_1_2"/>
    <property type="match status" value="1"/>
</dbReference>
<keyword evidence="8 11" id="KW-0663">Pyridoxal phosphate</keyword>
<keyword evidence="7 11" id="KW-0808">Transferase</keyword>
<evidence type="ECO:0000256" key="3">
    <source>
        <dbReference type="ARBA" id="ARBA00007970"/>
    </source>
</evidence>
<accession>A0ABV2Q1K3</accession>
<dbReference type="InterPro" id="IPR004839">
    <property type="entry name" value="Aminotransferase_I/II_large"/>
</dbReference>
<keyword evidence="5 11" id="KW-0032">Aminotransferase</keyword>
<keyword evidence="15" id="KW-1185">Reference proteome</keyword>
<evidence type="ECO:0000256" key="10">
    <source>
        <dbReference type="ARBA" id="ARBA00047481"/>
    </source>
</evidence>
<evidence type="ECO:0000256" key="6">
    <source>
        <dbReference type="ARBA" id="ARBA00022605"/>
    </source>
</evidence>
<dbReference type="HAMAP" id="MF_01023">
    <property type="entry name" value="HisC_aminotrans_2"/>
    <property type="match status" value="1"/>
</dbReference>
<dbReference type="Gene3D" id="3.90.1150.10">
    <property type="entry name" value="Aspartate Aminotransferase, domain 1"/>
    <property type="match status" value="1"/>
</dbReference>
<name>A0ABV2Q1K3_9BURK</name>
<evidence type="ECO:0000313" key="14">
    <source>
        <dbReference type="EMBL" id="MET4574909.1"/>
    </source>
</evidence>
<evidence type="ECO:0000256" key="1">
    <source>
        <dbReference type="ARBA" id="ARBA00001933"/>
    </source>
</evidence>